<organism evidence="1 2">
    <name type="scientific">Ancylostoma ceylanicum</name>
    <dbReference type="NCBI Taxonomy" id="53326"/>
    <lineage>
        <taxon>Eukaryota</taxon>
        <taxon>Metazoa</taxon>
        <taxon>Ecdysozoa</taxon>
        <taxon>Nematoda</taxon>
        <taxon>Chromadorea</taxon>
        <taxon>Rhabditida</taxon>
        <taxon>Rhabditina</taxon>
        <taxon>Rhabditomorpha</taxon>
        <taxon>Strongyloidea</taxon>
        <taxon>Ancylostomatidae</taxon>
        <taxon>Ancylostomatinae</taxon>
        <taxon>Ancylostoma</taxon>
    </lineage>
</organism>
<comment type="caution">
    <text evidence="1">The sequence shown here is derived from an EMBL/GenBank/DDBJ whole genome shotgun (WGS) entry which is preliminary data.</text>
</comment>
<reference evidence="2" key="1">
    <citation type="journal article" date="2015" name="Nat. Genet.">
        <title>The genome and transcriptome of the zoonotic hookworm Ancylostoma ceylanicum identify infection-specific gene families.</title>
        <authorList>
            <person name="Schwarz E.M."/>
            <person name="Hu Y."/>
            <person name="Antoshechkin I."/>
            <person name="Miller M.M."/>
            <person name="Sternberg P.W."/>
            <person name="Aroian R.V."/>
        </authorList>
    </citation>
    <scope>NUCLEOTIDE SEQUENCE</scope>
    <source>
        <strain evidence="2">HY135</strain>
    </source>
</reference>
<dbReference type="EMBL" id="JARK01001338">
    <property type="protein sequence ID" value="EYC33758.1"/>
    <property type="molecule type" value="Genomic_DNA"/>
</dbReference>
<dbReference type="Proteomes" id="UP000024635">
    <property type="component" value="Unassembled WGS sequence"/>
</dbReference>
<dbReference type="AlphaFoldDB" id="A0A016W425"/>
<accession>A0A016W425</accession>
<proteinExistence type="predicted"/>
<evidence type="ECO:0000313" key="2">
    <source>
        <dbReference type="Proteomes" id="UP000024635"/>
    </source>
</evidence>
<protein>
    <submittedName>
        <fullName evidence="1">Uncharacterized protein</fullName>
    </submittedName>
</protein>
<keyword evidence="2" id="KW-1185">Reference proteome</keyword>
<sequence length="136" mass="15761">MMVGVVGYGVDFIVLKGAEHKSWFVSLVLHGYASMNLTNNPNLDLNSITRKTDSQQNPPLWVHKQTPSRPCTVLLETPRERYKDGMCLPVNMARETYRITLPSHQNDETPQLLDIMRFTYVYAFLRQFNMLMQLEP</sequence>
<evidence type="ECO:0000313" key="1">
    <source>
        <dbReference type="EMBL" id="EYC33758.1"/>
    </source>
</evidence>
<gene>
    <name evidence="1" type="primary">Acey_s0002.g970</name>
    <name evidence="1" type="ORF">Y032_0002g970</name>
</gene>
<name>A0A016W425_9BILA</name>